<dbReference type="SUPFAM" id="SSF53448">
    <property type="entry name" value="Nucleotide-diphospho-sugar transferases"/>
    <property type="match status" value="1"/>
</dbReference>
<dbReference type="RefSeq" id="WP_379076686.1">
    <property type="nucleotide sequence ID" value="NZ_JBHTJW010000002.1"/>
</dbReference>
<dbReference type="SUPFAM" id="SSF53335">
    <property type="entry name" value="S-adenosyl-L-methionine-dependent methyltransferases"/>
    <property type="match status" value="1"/>
</dbReference>
<evidence type="ECO:0000259" key="1">
    <source>
        <dbReference type="Pfam" id="PF00535"/>
    </source>
</evidence>
<dbReference type="NCBIfam" id="TIGR01444">
    <property type="entry name" value="fkbM_fam"/>
    <property type="match status" value="1"/>
</dbReference>
<dbReference type="Gene3D" id="3.90.550.10">
    <property type="entry name" value="Spore Coat Polysaccharide Biosynthesis Protein SpsA, Chain A"/>
    <property type="match status" value="1"/>
</dbReference>
<evidence type="ECO:0000313" key="3">
    <source>
        <dbReference type="EMBL" id="MFD0930364.1"/>
    </source>
</evidence>
<dbReference type="EMBL" id="JBHTJW010000002">
    <property type="protein sequence ID" value="MFD0930364.1"/>
    <property type="molecule type" value="Genomic_DNA"/>
</dbReference>
<protein>
    <submittedName>
        <fullName evidence="3">FkbM family methyltransferase</fullName>
    </submittedName>
</protein>
<name>A0ABW3GJF8_9PROT</name>
<gene>
    <name evidence="3" type="ORF">ACFQ1T_11310</name>
</gene>
<feature type="domain" description="Methyltransferase FkbM" evidence="2">
    <location>
        <begin position="345"/>
        <end position="512"/>
    </location>
</feature>
<dbReference type="Pfam" id="PF00535">
    <property type="entry name" value="Glycos_transf_2"/>
    <property type="match status" value="1"/>
</dbReference>
<dbReference type="Proteomes" id="UP001597106">
    <property type="component" value="Unassembled WGS sequence"/>
</dbReference>
<dbReference type="InterPro" id="IPR029063">
    <property type="entry name" value="SAM-dependent_MTases_sf"/>
</dbReference>
<dbReference type="PANTHER" id="PTHR22916:SF3">
    <property type="entry name" value="UDP-GLCNAC:BETAGAL BETA-1,3-N-ACETYLGLUCOSAMINYLTRANSFERASE-LIKE PROTEIN 1"/>
    <property type="match status" value="1"/>
</dbReference>
<sequence>MPLISVCIPAYRQSDILLRTVRSVLSQKNCNFEVVITDDTEDTSVKNALGELLEDSRLRYIKNPSRLGAINNWNACINYAAGSVIKILHHDDWFEDEYSLFKSTEPILSGKCLVVFTACFARNIYGKKLFLHQAKISEIEKIKLNPERLVFANLIGPPSVVAFSKILDVRFNAGYTWLSDIDFYIRLMNTAKGNFNYLEAPLINVTADSIEQLSRDCEKNKLRSLKENISIFSEYKVKRPRGEILRHFGPISYGLSLKELSLALIFSLKSNQTIIAISIFNGFIKQKIYGIKMSLVKYLLALKGKVISLKSEMTEKKNSYSQSGEDLIVNFLIEWMGLSEVSYLDLGANDPIHLNNTYFFYKKGYRGVLVEPDLFLANQLKKVRPNDVCEISAVGINDDPEVTFYKMSSNTLSTTQSSTVKLYESNSDHKLADEVKVKQIHINALLKKYFPLSSPTFVSLDVEGMDLSIIKSWDFNKWRPSIFCIETLTYSQNKTAEKISEIFEFMKLNGYIKYADTYINTIFVNRQDWDKRSG</sequence>
<evidence type="ECO:0000313" key="4">
    <source>
        <dbReference type="Proteomes" id="UP001597106"/>
    </source>
</evidence>
<keyword evidence="3" id="KW-0489">Methyltransferase</keyword>
<comment type="caution">
    <text evidence="3">The sequence shown here is derived from an EMBL/GenBank/DDBJ whole genome shotgun (WGS) entry which is preliminary data.</text>
</comment>
<accession>A0ABW3GJF8</accession>
<dbReference type="CDD" id="cd00761">
    <property type="entry name" value="Glyco_tranf_GTA_type"/>
    <property type="match status" value="1"/>
</dbReference>
<dbReference type="GO" id="GO:0032259">
    <property type="term" value="P:methylation"/>
    <property type="evidence" value="ECO:0007669"/>
    <property type="project" value="UniProtKB-KW"/>
</dbReference>
<dbReference type="PANTHER" id="PTHR22916">
    <property type="entry name" value="GLYCOSYLTRANSFERASE"/>
    <property type="match status" value="1"/>
</dbReference>
<proteinExistence type="predicted"/>
<keyword evidence="4" id="KW-1185">Reference proteome</keyword>
<dbReference type="InterPro" id="IPR029044">
    <property type="entry name" value="Nucleotide-diphossugar_trans"/>
</dbReference>
<dbReference type="Gene3D" id="3.40.50.150">
    <property type="entry name" value="Vaccinia Virus protein VP39"/>
    <property type="match status" value="1"/>
</dbReference>
<evidence type="ECO:0000259" key="2">
    <source>
        <dbReference type="Pfam" id="PF05050"/>
    </source>
</evidence>
<organism evidence="3 4">
    <name type="scientific">Methylophilus glucosoxydans</name>
    <dbReference type="NCBI Taxonomy" id="752553"/>
    <lineage>
        <taxon>Bacteria</taxon>
        <taxon>Pseudomonadati</taxon>
        <taxon>Pseudomonadota</taxon>
        <taxon>Betaproteobacteria</taxon>
        <taxon>Nitrosomonadales</taxon>
        <taxon>Methylophilaceae</taxon>
        <taxon>Methylophilus</taxon>
    </lineage>
</organism>
<feature type="domain" description="Glycosyltransferase 2-like" evidence="1">
    <location>
        <begin position="5"/>
        <end position="134"/>
    </location>
</feature>
<dbReference type="GO" id="GO:0008168">
    <property type="term" value="F:methyltransferase activity"/>
    <property type="evidence" value="ECO:0007669"/>
    <property type="project" value="UniProtKB-KW"/>
</dbReference>
<dbReference type="InterPro" id="IPR001173">
    <property type="entry name" value="Glyco_trans_2-like"/>
</dbReference>
<dbReference type="InterPro" id="IPR006342">
    <property type="entry name" value="FkbM_mtfrase"/>
</dbReference>
<keyword evidence="3" id="KW-0808">Transferase</keyword>
<dbReference type="Pfam" id="PF05050">
    <property type="entry name" value="Methyltransf_21"/>
    <property type="match status" value="1"/>
</dbReference>
<reference evidence="4" key="1">
    <citation type="journal article" date="2019" name="Int. J. Syst. Evol. Microbiol.">
        <title>The Global Catalogue of Microorganisms (GCM) 10K type strain sequencing project: providing services to taxonomists for standard genome sequencing and annotation.</title>
        <authorList>
            <consortium name="The Broad Institute Genomics Platform"/>
            <consortium name="The Broad Institute Genome Sequencing Center for Infectious Disease"/>
            <person name="Wu L."/>
            <person name="Ma J."/>
        </authorList>
    </citation>
    <scope>NUCLEOTIDE SEQUENCE [LARGE SCALE GENOMIC DNA]</scope>
    <source>
        <strain evidence="4">CCUG 59685</strain>
    </source>
</reference>